<evidence type="ECO:0000313" key="1">
    <source>
        <dbReference type="EMBL" id="ORE22222.1"/>
    </source>
</evidence>
<organism evidence="1 2">
    <name type="scientific">Rhizopus microsporus</name>
    <dbReference type="NCBI Taxonomy" id="58291"/>
    <lineage>
        <taxon>Eukaryota</taxon>
        <taxon>Fungi</taxon>
        <taxon>Fungi incertae sedis</taxon>
        <taxon>Mucoromycota</taxon>
        <taxon>Mucoromycotina</taxon>
        <taxon>Mucoromycetes</taxon>
        <taxon>Mucorales</taxon>
        <taxon>Mucorineae</taxon>
        <taxon>Rhizopodaceae</taxon>
        <taxon>Rhizopus</taxon>
    </lineage>
</organism>
<reference evidence="1 2" key="1">
    <citation type="journal article" date="2016" name="Proc. Natl. Acad. Sci. U.S.A.">
        <title>Lipid metabolic changes in an early divergent fungus govern the establishment of a mutualistic symbiosis with endobacteria.</title>
        <authorList>
            <person name="Lastovetsky O.A."/>
            <person name="Gaspar M.L."/>
            <person name="Mondo S.J."/>
            <person name="LaButti K.M."/>
            <person name="Sandor L."/>
            <person name="Grigoriev I.V."/>
            <person name="Henry S.A."/>
            <person name="Pawlowska T.E."/>
        </authorList>
    </citation>
    <scope>NUCLEOTIDE SEQUENCE [LARGE SCALE GENOMIC DNA]</scope>
    <source>
        <strain evidence="1 2">ATCC 11559</strain>
    </source>
</reference>
<sequence>PAVLVEVQNQADDKFLTSSIQYCTLTYERHNKLPILVIFGIASATAPLPSKSVDSDFPFARQIPSIGWVKLCLLLTSSALRMKQQEKTLHPL</sequence>
<dbReference type="AlphaFoldDB" id="A0A1X0SD64"/>
<proteinExistence type="predicted"/>
<accession>A0A1X0SD64</accession>
<dbReference type="Proteomes" id="UP000242381">
    <property type="component" value="Unassembled WGS sequence"/>
</dbReference>
<dbReference type="EMBL" id="KV921269">
    <property type="protein sequence ID" value="ORE22222.1"/>
    <property type="molecule type" value="Genomic_DNA"/>
</dbReference>
<name>A0A1X0SD64_RHIZD</name>
<gene>
    <name evidence="1" type="ORF">BCV71DRAFT_172325</name>
</gene>
<feature type="non-terminal residue" evidence="1">
    <location>
        <position position="1"/>
    </location>
</feature>
<evidence type="ECO:0000313" key="2">
    <source>
        <dbReference type="Proteomes" id="UP000242381"/>
    </source>
</evidence>
<protein>
    <submittedName>
        <fullName evidence="1">Uncharacterized protein</fullName>
    </submittedName>
</protein>